<sequence>MSSTLPAPTSSNPAHQVHSPNFEGNNCASGRSGVFQPQDAYPSHPTSHATGLQESLSMDTLRLPPFWETPRHSNLTIALINAQYSERRAENRLISKRLKRVKIEQELYGHMEEQTSHRVHKADNSIGIARGGLRSCGLFPVVGETSDYVDSDLESDAEASS</sequence>
<dbReference type="OrthoDB" id="2689339at2759"/>
<name>A0A1B7MWB5_9AGAM</name>
<accession>A0A1B7MWB5</accession>
<evidence type="ECO:0000256" key="1">
    <source>
        <dbReference type="SAM" id="MobiDB-lite"/>
    </source>
</evidence>
<reference evidence="2 3" key="1">
    <citation type="submission" date="2016-06" db="EMBL/GenBank/DDBJ databases">
        <title>Comparative genomics of the ectomycorrhizal sister species Rhizopogon vinicolor and Rhizopogon vesiculosus (Basidiomycota: Boletales) reveals a divergence of the mating type B locus.</title>
        <authorList>
            <consortium name="DOE Joint Genome Institute"/>
            <person name="Mujic A.B."/>
            <person name="Kuo A."/>
            <person name="Tritt A."/>
            <person name="Lipzen A."/>
            <person name="Chen C."/>
            <person name="Johnson J."/>
            <person name="Sharma A."/>
            <person name="Barry K."/>
            <person name="Grigoriev I.V."/>
            <person name="Spatafora J.W."/>
        </authorList>
    </citation>
    <scope>NUCLEOTIDE SEQUENCE [LARGE SCALE GENOMIC DNA]</scope>
    <source>
        <strain evidence="2 3">AM-OR11-026</strain>
    </source>
</reference>
<organism evidence="2 3">
    <name type="scientific">Rhizopogon vinicolor AM-OR11-026</name>
    <dbReference type="NCBI Taxonomy" id="1314800"/>
    <lineage>
        <taxon>Eukaryota</taxon>
        <taxon>Fungi</taxon>
        <taxon>Dikarya</taxon>
        <taxon>Basidiomycota</taxon>
        <taxon>Agaricomycotina</taxon>
        <taxon>Agaricomycetes</taxon>
        <taxon>Agaricomycetidae</taxon>
        <taxon>Boletales</taxon>
        <taxon>Suillineae</taxon>
        <taxon>Rhizopogonaceae</taxon>
        <taxon>Rhizopogon</taxon>
    </lineage>
</organism>
<gene>
    <name evidence="2" type="ORF">K503DRAFT_801717</name>
</gene>
<dbReference type="InParanoid" id="A0A1B7MWB5"/>
<proteinExistence type="predicted"/>
<dbReference type="EMBL" id="KV448390">
    <property type="protein sequence ID" value="OAX36841.1"/>
    <property type="molecule type" value="Genomic_DNA"/>
</dbReference>
<feature type="region of interest" description="Disordered" evidence="1">
    <location>
        <begin position="1"/>
        <end position="52"/>
    </location>
</feature>
<dbReference type="Proteomes" id="UP000092154">
    <property type="component" value="Unassembled WGS sequence"/>
</dbReference>
<keyword evidence="3" id="KW-1185">Reference proteome</keyword>
<protein>
    <submittedName>
        <fullName evidence="2">Uncharacterized protein</fullName>
    </submittedName>
</protein>
<dbReference type="AlphaFoldDB" id="A0A1B7MWB5"/>
<evidence type="ECO:0000313" key="2">
    <source>
        <dbReference type="EMBL" id="OAX36841.1"/>
    </source>
</evidence>
<feature type="compositionally biased region" description="Polar residues" evidence="1">
    <location>
        <begin position="1"/>
        <end position="29"/>
    </location>
</feature>
<evidence type="ECO:0000313" key="3">
    <source>
        <dbReference type="Proteomes" id="UP000092154"/>
    </source>
</evidence>